<dbReference type="EMBL" id="ATAO01000035">
    <property type="protein sequence ID" value="EQM85069.1"/>
    <property type="molecule type" value="Genomic_DNA"/>
</dbReference>
<dbReference type="GO" id="GO:0003677">
    <property type="term" value="F:DNA binding"/>
    <property type="evidence" value="ECO:0007669"/>
    <property type="project" value="UniProtKB-UniRule"/>
</dbReference>
<dbReference type="SUPFAM" id="SSF48498">
    <property type="entry name" value="Tetracyclin repressor-like, C-terminal domain"/>
    <property type="match status" value="2"/>
</dbReference>
<name>T5KYG9_MICMQ</name>
<feature type="region of interest" description="Disordered" evidence="6">
    <location>
        <begin position="206"/>
        <end position="227"/>
    </location>
</feature>
<evidence type="ECO:0000313" key="9">
    <source>
        <dbReference type="Proteomes" id="UP000016033"/>
    </source>
</evidence>
<dbReference type="Gene3D" id="1.10.357.10">
    <property type="entry name" value="Tetracycline Repressor, domain 2"/>
    <property type="match status" value="2"/>
</dbReference>
<keyword evidence="3 5" id="KW-0238">DNA-binding</keyword>
<evidence type="ECO:0000256" key="3">
    <source>
        <dbReference type="ARBA" id="ARBA00023125"/>
    </source>
</evidence>
<dbReference type="InterPro" id="IPR036271">
    <property type="entry name" value="Tet_transcr_reg_TetR-rel_C_sf"/>
</dbReference>
<dbReference type="PATRIC" id="fig|1333857.3.peg.481"/>
<sequence>MWKEDAMTTTATGSRHARAAATRQRILTAAHDLFVTRGYRSTSLRDIATAASVSHPGLLGHFASKDDLLGEVVAELEAENETVFSAISAASEPGELVFSGIAERNARTAGYLELFAALTGEASAPGHPAHERMRARYCRLRSLSIDVLEDAKHHGVIAADRDVDGETVRHTAGWDGLQLLSQYLPDRVDVVEMLEERENLWALPLGWRNPDDEPSSDTSDPAGPLPALRTTAAADVDPGYAVGRRRRAQILADATRLFARDGYGDTSLQDIATAVGVSKSTLLHHYPSKELLLSAVLTERDSAINQNQGFAGAASAGELLRGIPDGAALSAQEEPGLIEVYAVLSCEAVPATHPAHDYFAMRFANALDYFTELFRLAQVDGDLPAHRDPAHEATWLIAMWDGLQYQWLYDRERLDITTHLRAHLDDVLPPR</sequence>
<reference evidence="8 9" key="1">
    <citation type="journal article" date="2013" name="Genome Announc.">
        <title>Whole-genome sequences of five oyster-associated bacteria show potential for crude oil hydrocarbon degradation.</title>
        <authorList>
            <person name="Chauhan A."/>
            <person name="Green S."/>
            <person name="Pathak A."/>
            <person name="Thomas J."/>
            <person name="Venkatramanan R."/>
        </authorList>
    </citation>
    <scope>NUCLEOTIDE SEQUENCE [LARGE SCALE GENOMIC DNA]</scope>
    <source>
        <strain evidence="8 9">MF109</strain>
    </source>
</reference>
<proteinExistence type="predicted"/>
<protein>
    <recommendedName>
        <fullName evidence="7">HTH tetR-type domain-containing protein</fullName>
    </recommendedName>
</protein>
<dbReference type="PANTHER" id="PTHR47506">
    <property type="entry name" value="TRANSCRIPTIONAL REGULATORY PROTEIN"/>
    <property type="match status" value="1"/>
</dbReference>
<evidence type="ECO:0000256" key="4">
    <source>
        <dbReference type="ARBA" id="ARBA00023163"/>
    </source>
</evidence>
<feature type="DNA-binding region" description="H-T-H motif" evidence="5">
    <location>
        <begin position="43"/>
        <end position="62"/>
    </location>
</feature>
<dbReference type="InterPro" id="IPR001647">
    <property type="entry name" value="HTH_TetR"/>
</dbReference>
<dbReference type="AlphaFoldDB" id="T5KYG9"/>
<dbReference type="SUPFAM" id="SSF46689">
    <property type="entry name" value="Homeodomain-like"/>
    <property type="match status" value="2"/>
</dbReference>
<evidence type="ECO:0000256" key="1">
    <source>
        <dbReference type="ARBA" id="ARBA00022491"/>
    </source>
</evidence>
<keyword evidence="2" id="KW-0805">Transcription regulation</keyword>
<evidence type="ECO:0000313" key="8">
    <source>
        <dbReference type="EMBL" id="EQM85069.1"/>
    </source>
</evidence>
<evidence type="ECO:0000256" key="6">
    <source>
        <dbReference type="SAM" id="MobiDB-lite"/>
    </source>
</evidence>
<evidence type="ECO:0000256" key="5">
    <source>
        <dbReference type="PROSITE-ProRule" id="PRU00335"/>
    </source>
</evidence>
<keyword evidence="4" id="KW-0804">Transcription</keyword>
<feature type="domain" description="HTH tetR-type" evidence="7">
    <location>
        <begin position="244"/>
        <end position="304"/>
    </location>
</feature>
<dbReference type="PROSITE" id="PS50977">
    <property type="entry name" value="HTH_TETR_2"/>
    <property type="match status" value="2"/>
</dbReference>
<dbReference type="Pfam" id="PF00440">
    <property type="entry name" value="TetR_N"/>
    <property type="match status" value="2"/>
</dbReference>
<evidence type="ECO:0000256" key="2">
    <source>
        <dbReference type="ARBA" id="ARBA00023015"/>
    </source>
</evidence>
<dbReference type="PANTHER" id="PTHR47506:SF1">
    <property type="entry name" value="HTH-TYPE TRANSCRIPTIONAL REGULATOR YJDC"/>
    <property type="match status" value="1"/>
</dbReference>
<dbReference type="InterPro" id="IPR009057">
    <property type="entry name" value="Homeodomain-like_sf"/>
</dbReference>
<organism evidence="8 9">
    <name type="scientific">Microbacterium maritypicum MF109</name>
    <dbReference type="NCBI Taxonomy" id="1333857"/>
    <lineage>
        <taxon>Bacteria</taxon>
        <taxon>Bacillati</taxon>
        <taxon>Actinomycetota</taxon>
        <taxon>Actinomycetes</taxon>
        <taxon>Micrococcales</taxon>
        <taxon>Microbacteriaceae</taxon>
        <taxon>Microbacterium</taxon>
    </lineage>
</organism>
<dbReference type="PRINTS" id="PR00455">
    <property type="entry name" value="HTHTETR"/>
</dbReference>
<feature type="DNA-binding region" description="H-T-H motif" evidence="5">
    <location>
        <begin position="267"/>
        <end position="286"/>
    </location>
</feature>
<feature type="domain" description="HTH tetR-type" evidence="7">
    <location>
        <begin position="20"/>
        <end position="80"/>
    </location>
</feature>
<dbReference type="Proteomes" id="UP000016033">
    <property type="component" value="Unassembled WGS sequence"/>
</dbReference>
<dbReference type="Pfam" id="PF13977">
    <property type="entry name" value="TetR_C_6"/>
    <property type="match status" value="1"/>
</dbReference>
<dbReference type="InterPro" id="IPR039538">
    <property type="entry name" value="BetI_C"/>
</dbReference>
<accession>T5KYG9</accession>
<gene>
    <name evidence="8" type="ORF">L687_11280</name>
</gene>
<comment type="caution">
    <text evidence="8">The sequence shown here is derived from an EMBL/GenBank/DDBJ whole genome shotgun (WGS) entry which is preliminary data.</text>
</comment>
<keyword evidence="1" id="KW-0678">Repressor</keyword>
<evidence type="ECO:0000259" key="7">
    <source>
        <dbReference type="PROSITE" id="PS50977"/>
    </source>
</evidence>